<gene>
    <name evidence="3" type="ORF">TM51_14916</name>
</gene>
<dbReference type="GO" id="GO:0006508">
    <property type="term" value="P:proteolysis"/>
    <property type="evidence" value="ECO:0007669"/>
    <property type="project" value="InterPro"/>
</dbReference>
<dbReference type="GO" id="GO:0004185">
    <property type="term" value="F:serine-type carboxypeptidase activity"/>
    <property type="evidence" value="ECO:0007669"/>
    <property type="project" value="InterPro"/>
</dbReference>
<protein>
    <submittedName>
        <fullName evidence="3">Peptidase S13, D-Ala-D-Ala carboxypeptidase C</fullName>
    </submittedName>
</protein>
<comment type="caution">
    <text evidence="3">The sequence shown here is derived from an EMBL/GenBank/DDBJ whole genome shotgun (WGS) entry which is preliminary data.</text>
</comment>
<dbReference type="NCBIfam" id="TIGR00666">
    <property type="entry name" value="PBP4"/>
    <property type="match status" value="1"/>
</dbReference>
<dbReference type="AlphaFoldDB" id="A0A9P2T8S3"/>
<evidence type="ECO:0000256" key="1">
    <source>
        <dbReference type="ARBA" id="ARBA00006096"/>
    </source>
</evidence>
<dbReference type="GO" id="GO:0000270">
    <property type="term" value="P:peptidoglycan metabolic process"/>
    <property type="evidence" value="ECO:0007669"/>
    <property type="project" value="TreeGrafter"/>
</dbReference>
<comment type="similarity">
    <text evidence="1">Belongs to the peptidase S13 family.</text>
</comment>
<keyword evidence="4" id="KW-1185">Reference proteome</keyword>
<dbReference type="InterPro" id="IPR012338">
    <property type="entry name" value="Beta-lactam/transpept-like"/>
</dbReference>
<dbReference type="Pfam" id="PF02113">
    <property type="entry name" value="Peptidase_S13"/>
    <property type="match status" value="2"/>
</dbReference>
<dbReference type="InterPro" id="IPR000667">
    <property type="entry name" value="Peptidase_S13"/>
</dbReference>
<keyword evidence="3" id="KW-0645">Protease</keyword>
<reference evidence="3 4" key="1">
    <citation type="journal article" date="2013" name="Genome Announc.">
        <title>Draft Genome Sequence of the Lignocellulose Decomposer Thermobifida fusca Strain TM51.</title>
        <authorList>
            <person name="Toth A."/>
            <person name="Barna T."/>
            <person name="Nagy I."/>
            <person name="Horvath B."/>
            <person name="Nagy I."/>
            <person name="Tancsics A."/>
            <person name="Kriszt B."/>
            <person name="Baka E."/>
            <person name="Fekete C."/>
            <person name="Kukolya J."/>
        </authorList>
    </citation>
    <scope>NUCLEOTIDE SEQUENCE [LARGE SCALE GENOMIC DNA]</scope>
    <source>
        <strain evidence="3 4">TM51</strain>
    </source>
</reference>
<dbReference type="PANTHER" id="PTHR30023">
    <property type="entry name" value="D-ALANYL-D-ALANINE CARBOXYPEPTIDASE"/>
    <property type="match status" value="1"/>
</dbReference>
<dbReference type="RefSeq" id="WP_011293326.1">
    <property type="nucleotide sequence ID" value="NZ_AOSG01000086.1"/>
</dbReference>
<dbReference type="SUPFAM" id="SSF56601">
    <property type="entry name" value="beta-lactamase/transpeptidase-like"/>
    <property type="match status" value="1"/>
</dbReference>
<dbReference type="Gene3D" id="3.40.710.10">
    <property type="entry name" value="DD-peptidase/beta-lactamase superfamily"/>
    <property type="match status" value="2"/>
</dbReference>
<dbReference type="PRINTS" id="PR00922">
    <property type="entry name" value="DADACBPTASE3"/>
</dbReference>
<sequence length="464" mass="47581">MRNDRLWALLTLALLTLFVLTTGLVARDVIAARPPETVPVPVAVAEAVPLPDAANAETVDPARLADKLDDPMSQSGIGEGLSAYVIDAETHQELYARDADEGLVPASTTKVVTSVAALHVLGPDAQIHTDVVQGASPEEIVLVGGGDPTLTENADPHRYPRLASLEELAEQTAAALSEAGVTAVRLGYDTSAYAGEPLGPGWKQGYIDEGSTASVHALMVDCGLARVIDECGRIDIPVESKYGPRVADPPLAAAEAFARKLDEAGISVLETPQPTQAPAGAELLARVSSPPISALVEKTLMDSDNNVAEALARQVAIAQGEEPSFAGAARAVMAVMDELGVAGVQVSDGSGLSVDTRITSKALATLLVLAADPERPELYPVLSGLPTAHSTGSLSARYAPESDAASGAGLVRAKTGTLNGVSSLAGTIYTAQGRLLVFAFVANHPSATGAALDRLAAAVAECGC</sequence>
<dbReference type="Proteomes" id="UP000014184">
    <property type="component" value="Unassembled WGS sequence"/>
</dbReference>
<evidence type="ECO:0000313" key="3">
    <source>
        <dbReference type="EMBL" id="EOR70049.1"/>
    </source>
</evidence>
<keyword evidence="3" id="KW-0121">Carboxypeptidase</keyword>
<dbReference type="PANTHER" id="PTHR30023:SF0">
    <property type="entry name" value="PENICILLIN-SENSITIVE CARBOXYPEPTIDASE A"/>
    <property type="match status" value="1"/>
</dbReference>
<keyword evidence="2" id="KW-0378">Hydrolase</keyword>
<dbReference type="Gene3D" id="3.50.80.20">
    <property type="entry name" value="D-Ala-D-Ala carboxypeptidase C, peptidase S13"/>
    <property type="match status" value="1"/>
</dbReference>
<evidence type="ECO:0000256" key="2">
    <source>
        <dbReference type="ARBA" id="ARBA00022801"/>
    </source>
</evidence>
<name>A0A9P2T8S3_THEFU</name>
<accession>A0A9P2T8S3</accession>
<organism evidence="3 4">
    <name type="scientific">Thermobifida fusca TM51</name>
    <dbReference type="NCBI Taxonomy" id="1169414"/>
    <lineage>
        <taxon>Bacteria</taxon>
        <taxon>Bacillati</taxon>
        <taxon>Actinomycetota</taxon>
        <taxon>Actinomycetes</taxon>
        <taxon>Streptosporangiales</taxon>
        <taxon>Nocardiopsidaceae</taxon>
        <taxon>Thermobifida</taxon>
    </lineage>
</organism>
<proteinExistence type="inferred from homology"/>
<evidence type="ECO:0000313" key="4">
    <source>
        <dbReference type="Proteomes" id="UP000014184"/>
    </source>
</evidence>
<dbReference type="EMBL" id="AOSG01000086">
    <property type="protein sequence ID" value="EOR70049.1"/>
    <property type="molecule type" value="Genomic_DNA"/>
</dbReference>